<feature type="transmembrane region" description="Helical" evidence="1">
    <location>
        <begin position="249"/>
        <end position="271"/>
    </location>
</feature>
<dbReference type="EMBL" id="QURN01000009">
    <property type="protein sequence ID" value="RFC67074.1"/>
    <property type="molecule type" value="Genomic_DNA"/>
</dbReference>
<reference evidence="4" key="1">
    <citation type="submission" date="2018-08" db="EMBL/GenBank/DDBJ databases">
        <authorList>
            <person name="Im W.T."/>
        </authorList>
    </citation>
    <scope>NUCLEOTIDE SEQUENCE [LARGE SCALE GENOMIC DNA]</scope>
    <source>
        <strain evidence="4">LA-28</strain>
    </source>
</reference>
<dbReference type="InterPro" id="IPR026841">
    <property type="entry name" value="Aur1/Ipt1"/>
</dbReference>
<evidence type="ECO:0000313" key="4">
    <source>
        <dbReference type="Proteomes" id="UP000262379"/>
    </source>
</evidence>
<accession>A0A371XDG7</accession>
<keyword evidence="1" id="KW-0812">Transmembrane</keyword>
<evidence type="ECO:0000256" key="1">
    <source>
        <dbReference type="SAM" id="Phobius"/>
    </source>
</evidence>
<feature type="domain" description="Inositolphosphotransferase Aur1/Ipt1" evidence="2">
    <location>
        <begin position="125"/>
        <end position="314"/>
    </location>
</feature>
<feature type="transmembrane region" description="Helical" evidence="1">
    <location>
        <begin position="60"/>
        <end position="81"/>
    </location>
</feature>
<sequence>MLKSHHRCLREIYSAPIGSPEISAGFPMQFCRAERIVLGICLVLIAVNLCLIWQKGVTVTLSYVVSPLAFAGGFLIAGQILRRYFPNGRMELMANALGAAFLFSGPCSLLNLLVLPLASNPVDAQLIAFDSYFGYSWQAACTWVASVPMLSEVLWQAYELTLPLLVVSMVFLALMGDRKRLYTVILGITYASLVTLFVWVLFPTAGPAALQVLSPEVARIIHPSGNSEHALEIYRIVRAGVTDLTGPEYAGLIGFPSFHTIMLLFGLAAVWPYRPINYVFGVIQLVTLPSILVIGGHHVADVFGGVVVAALAWWAASRSYTAPSPSWVRASADLTAAITTKQ</sequence>
<dbReference type="Proteomes" id="UP000262379">
    <property type="component" value="Unassembled WGS sequence"/>
</dbReference>
<protein>
    <recommendedName>
        <fullName evidence="2">Inositolphosphotransferase Aur1/Ipt1 domain-containing protein</fullName>
    </recommendedName>
</protein>
<keyword evidence="1" id="KW-0472">Membrane</keyword>
<dbReference type="GO" id="GO:0016020">
    <property type="term" value="C:membrane"/>
    <property type="evidence" value="ECO:0007669"/>
    <property type="project" value="UniProtKB-SubCell"/>
</dbReference>
<feature type="transmembrane region" description="Helical" evidence="1">
    <location>
        <begin position="36"/>
        <end position="54"/>
    </location>
</feature>
<name>A0A371XDG7_9HYPH</name>
<feature type="transmembrane region" description="Helical" evidence="1">
    <location>
        <begin position="278"/>
        <end position="296"/>
    </location>
</feature>
<evidence type="ECO:0000259" key="2">
    <source>
        <dbReference type="Pfam" id="PF14378"/>
    </source>
</evidence>
<dbReference type="AlphaFoldDB" id="A0A371XDG7"/>
<proteinExistence type="predicted"/>
<dbReference type="Pfam" id="PF14378">
    <property type="entry name" value="PAP2_3"/>
    <property type="match status" value="1"/>
</dbReference>
<keyword evidence="1" id="KW-1133">Transmembrane helix</keyword>
<keyword evidence="4" id="KW-1185">Reference proteome</keyword>
<feature type="transmembrane region" description="Helical" evidence="1">
    <location>
        <begin position="181"/>
        <end position="202"/>
    </location>
</feature>
<feature type="transmembrane region" description="Helical" evidence="1">
    <location>
        <begin position="93"/>
        <end position="114"/>
    </location>
</feature>
<feature type="transmembrane region" description="Helical" evidence="1">
    <location>
        <begin position="153"/>
        <end position="174"/>
    </location>
</feature>
<organism evidence="3 4">
    <name type="scientific">Mesorhizobium denitrificans</name>
    <dbReference type="NCBI Taxonomy" id="2294114"/>
    <lineage>
        <taxon>Bacteria</taxon>
        <taxon>Pseudomonadati</taxon>
        <taxon>Pseudomonadota</taxon>
        <taxon>Alphaproteobacteria</taxon>
        <taxon>Hyphomicrobiales</taxon>
        <taxon>Phyllobacteriaceae</taxon>
        <taxon>Mesorhizobium</taxon>
    </lineage>
</organism>
<comment type="caution">
    <text evidence="3">The sequence shown here is derived from an EMBL/GenBank/DDBJ whole genome shotgun (WGS) entry which is preliminary data.</text>
</comment>
<gene>
    <name evidence="3" type="ORF">DY251_12940</name>
</gene>
<evidence type="ECO:0000313" key="3">
    <source>
        <dbReference type="EMBL" id="RFC67074.1"/>
    </source>
</evidence>